<accession>A0A4P7XD75</accession>
<dbReference type="KEGG" id="hmi:soil367_02020"/>
<keyword evidence="2" id="KW-1185">Reference proteome</keyword>
<dbReference type="Proteomes" id="UP000298049">
    <property type="component" value="Chromosome"/>
</dbReference>
<reference evidence="1 2" key="1">
    <citation type="submission" date="2018-07" db="EMBL/GenBank/DDBJ databases">
        <title>Marsedoiliclastica nanhaica gen. nov. sp. nov., a novel marine hydrocarbonoclastic bacterium isolated from an in-situ enriched hydrocarbon-degrading consortium in deep-sea sediment.</title>
        <authorList>
            <person name="Dong C."/>
            <person name="Ma T."/>
            <person name="Liu R."/>
            <person name="Shao Z."/>
        </authorList>
    </citation>
    <scope>NUCLEOTIDE SEQUENCE [LARGE SCALE GENOMIC DNA]</scope>
    <source>
        <strain evidence="2">soil36-7</strain>
    </source>
</reference>
<organism evidence="1 2">
    <name type="scientific">Hydrocarboniclastica marina</name>
    <dbReference type="NCBI Taxonomy" id="2259620"/>
    <lineage>
        <taxon>Bacteria</taxon>
        <taxon>Pseudomonadati</taxon>
        <taxon>Pseudomonadota</taxon>
        <taxon>Gammaproteobacteria</taxon>
        <taxon>Alteromonadales</taxon>
        <taxon>Alteromonadaceae</taxon>
        <taxon>Hydrocarboniclastica</taxon>
    </lineage>
</organism>
<dbReference type="AlphaFoldDB" id="A0A4P7XD75"/>
<sequence length="111" mass="12411">MLAVSVVITKRSRLRNNKARYLITVKSLEGFQCMKGLAAYIERDGDVTRITFDDIETDAAGDPTTWGKTVLYTSNVYPSSDLEDLSLSKDQLAEIGENLLLRLLALNGWQK</sequence>
<evidence type="ECO:0000313" key="2">
    <source>
        <dbReference type="Proteomes" id="UP000298049"/>
    </source>
</evidence>
<dbReference type="EMBL" id="CP031093">
    <property type="protein sequence ID" value="QCF24829.1"/>
    <property type="molecule type" value="Genomic_DNA"/>
</dbReference>
<protein>
    <submittedName>
        <fullName evidence="1">Uncharacterized protein</fullName>
    </submittedName>
</protein>
<name>A0A4P7XD75_9ALTE</name>
<gene>
    <name evidence="1" type="ORF">soil367_02020</name>
</gene>
<evidence type="ECO:0000313" key="1">
    <source>
        <dbReference type="EMBL" id="QCF24829.1"/>
    </source>
</evidence>
<proteinExistence type="predicted"/>